<organism evidence="15 16">
    <name type="scientific">Candida maltosa (strain Xu316)</name>
    <name type="common">Yeast</name>
    <dbReference type="NCBI Taxonomy" id="1245528"/>
    <lineage>
        <taxon>Eukaryota</taxon>
        <taxon>Fungi</taxon>
        <taxon>Dikarya</taxon>
        <taxon>Ascomycota</taxon>
        <taxon>Saccharomycotina</taxon>
        <taxon>Pichiomycetes</taxon>
        <taxon>Debaryomycetaceae</taxon>
        <taxon>Candida/Lodderomyces clade</taxon>
        <taxon>Candida</taxon>
    </lineage>
</organism>
<dbReference type="eggNOG" id="KOG2904">
    <property type="taxonomic scope" value="Eukaryota"/>
</dbReference>
<dbReference type="SMART" id="SM00363">
    <property type="entry name" value="S4"/>
    <property type="match status" value="1"/>
</dbReference>
<evidence type="ECO:0000256" key="1">
    <source>
        <dbReference type="ARBA" id="ARBA00004173"/>
    </source>
</evidence>
<keyword evidence="16" id="KW-1185">Reference proteome</keyword>
<dbReference type="GO" id="GO:0005840">
    <property type="term" value="C:ribosome"/>
    <property type="evidence" value="ECO:0007669"/>
    <property type="project" value="UniProtKB-KW"/>
</dbReference>
<dbReference type="GO" id="GO:0019843">
    <property type="term" value="F:rRNA binding"/>
    <property type="evidence" value="ECO:0007669"/>
    <property type="project" value="UniProtKB-KW"/>
</dbReference>
<dbReference type="PROSITE" id="PS00632">
    <property type="entry name" value="RIBOSOMAL_S4"/>
    <property type="match status" value="1"/>
</dbReference>
<dbReference type="Gene3D" id="3.40.50.150">
    <property type="entry name" value="Vaccinia Virus protein VP39"/>
    <property type="match status" value="1"/>
</dbReference>
<dbReference type="InterPro" id="IPR029063">
    <property type="entry name" value="SAM-dependent_MTases_sf"/>
</dbReference>
<dbReference type="Pfam" id="PF13847">
    <property type="entry name" value="Methyltransf_31"/>
    <property type="match status" value="1"/>
</dbReference>
<dbReference type="OrthoDB" id="3356781at2759"/>
<evidence type="ECO:0000256" key="9">
    <source>
        <dbReference type="ARBA" id="ARBA00023128"/>
    </source>
</evidence>
<keyword evidence="9" id="KW-0496">Mitochondrion</keyword>
<dbReference type="GO" id="GO:0005739">
    <property type="term" value="C:mitochondrion"/>
    <property type="evidence" value="ECO:0007669"/>
    <property type="project" value="UniProtKB-SubCell"/>
</dbReference>
<dbReference type="AlphaFoldDB" id="M3K0A7"/>
<evidence type="ECO:0000256" key="7">
    <source>
        <dbReference type="ARBA" id="ARBA00022884"/>
    </source>
</evidence>
<evidence type="ECO:0000256" key="13">
    <source>
        <dbReference type="PROSITE-ProRule" id="PRU00182"/>
    </source>
</evidence>
<dbReference type="EMBL" id="AOGT01000998">
    <property type="protein sequence ID" value="EMG48715.1"/>
    <property type="molecule type" value="Genomic_DNA"/>
</dbReference>
<evidence type="ECO:0000256" key="2">
    <source>
        <dbReference type="ARBA" id="ARBA00007465"/>
    </source>
</evidence>
<keyword evidence="8" id="KW-0689">Ribosomal protein</keyword>
<proteinExistence type="inferred from homology"/>
<feature type="domain" description="RNA-binding S4" evidence="14">
    <location>
        <begin position="104"/>
        <end position="164"/>
    </location>
</feature>
<dbReference type="InterPro" id="IPR036986">
    <property type="entry name" value="S4_RNA-bd_sf"/>
</dbReference>
<dbReference type="NCBIfam" id="TIGR00536">
    <property type="entry name" value="hemK_fam"/>
    <property type="match status" value="1"/>
</dbReference>
<dbReference type="GO" id="GO:0032259">
    <property type="term" value="P:methylation"/>
    <property type="evidence" value="ECO:0007669"/>
    <property type="project" value="UniProtKB-KW"/>
</dbReference>
<dbReference type="PANTHER" id="PTHR18895">
    <property type="entry name" value="HEMK METHYLTRANSFERASE"/>
    <property type="match status" value="1"/>
</dbReference>
<evidence type="ECO:0000313" key="16">
    <source>
        <dbReference type="Proteomes" id="UP000011777"/>
    </source>
</evidence>
<keyword evidence="6 13" id="KW-0699">rRNA-binding</keyword>
<dbReference type="InterPro" id="IPR004556">
    <property type="entry name" value="HemK-like"/>
</dbReference>
<dbReference type="InterPro" id="IPR018079">
    <property type="entry name" value="Ribosomal_uS4_CS"/>
</dbReference>
<dbReference type="PROSITE" id="PS50889">
    <property type="entry name" value="S4"/>
    <property type="match status" value="1"/>
</dbReference>
<evidence type="ECO:0000256" key="8">
    <source>
        <dbReference type="ARBA" id="ARBA00022980"/>
    </source>
</evidence>
<sequence>MPRKVDKVVKMSRGRITMSMNKLNLFNLYRNEPLRYVGKTLYQQKWAAKTETRNYHGEHIRENQFKNVLFDSNLKTYSQLDASLKGQNVAPTPITLQTYAILEKRLETALFRSMFASSVRQARQFILGGFVKVNGVVMKYPSFPLKSGDVFSVDPEKVLYALGRTKPSLAKAVSVDNKQIKNWNQYVYEAKQNPEKIWNLKQNKKPSLDTLKEVENQQSKKKSLKKAQELMKIKQSQITRETILENILKLGNAAGESVDVTTFAEYGEVPATKCLQVYLNLASKNHPVFKEPTPENVAKFFVKDESQSAEEKTNVRFIASALRELRSSEWERVRVEFKNLEDGVDSKFFESTFAAKLRPVKKINKEEVLENNQKAKVNLPWQKHLFGRKDPSKAYFTPWKPRAFLGAFAILPHHIEISFETCHAIYLRDPIARPGQSEVISPFPDHVHERAYMHYVRKMPRLTGRLIREARRISPLLPGLLPVNRTIERALLELKWIKNELPENEWKQAVRQRSRFVPLQYILKSQPFGELNILCKKGVLIPRWETEEWCLRLTEHLNSSGLKNLSILDVCTGSGCIPLLMSHELSGTNANIYAFDVSEQAVSLANENLSSYKLKYNTQINLNIYQADVFDPEVIKNIKLPKLDLVTSNPPYIPQSDYIKPSENHKQKHLFLN</sequence>
<dbReference type="STRING" id="1245528.M3K0A7"/>
<comment type="subcellular location">
    <subcellularLocation>
        <location evidence="1">Mitochondrion</location>
    </subcellularLocation>
</comment>
<dbReference type="Pfam" id="PF01479">
    <property type="entry name" value="S4"/>
    <property type="match status" value="1"/>
</dbReference>
<comment type="similarity">
    <text evidence="2">Belongs to the universal ribosomal protein uS4 family.</text>
</comment>
<dbReference type="InterPro" id="IPR002942">
    <property type="entry name" value="S4_RNA-bd"/>
</dbReference>
<comment type="function">
    <text evidence="11">Component of the mitochondrial ribosome (mitoribosome), a dedicated translation machinery responsible for the synthesis of mitochondrial genome-encoded proteins, including at least some of the essential transmembrane subunits of the mitochondrial respiratory chain. The mitoribosomes are attached to the mitochondrial inner membrane and translation products are cotranslationally integrated into the membrane.</text>
</comment>
<keyword evidence="5" id="KW-0949">S-adenosyl-L-methionine</keyword>
<keyword evidence="3" id="KW-0489">Methyltransferase</keyword>
<protein>
    <recommendedName>
        <fullName evidence="12">Small ribosomal subunit protein uS4m</fullName>
    </recommendedName>
</protein>
<dbReference type="Proteomes" id="UP000011777">
    <property type="component" value="Unassembled WGS sequence"/>
</dbReference>
<evidence type="ECO:0000256" key="3">
    <source>
        <dbReference type="ARBA" id="ARBA00022603"/>
    </source>
</evidence>
<dbReference type="SUPFAM" id="SSF55174">
    <property type="entry name" value="Alpha-L RNA-binding motif"/>
    <property type="match status" value="1"/>
</dbReference>
<evidence type="ECO:0000256" key="6">
    <source>
        <dbReference type="ARBA" id="ARBA00022730"/>
    </source>
</evidence>
<evidence type="ECO:0000256" key="5">
    <source>
        <dbReference type="ARBA" id="ARBA00022691"/>
    </source>
</evidence>
<evidence type="ECO:0000259" key="14">
    <source>
        <dbReference type="SMART" id="SM00363"/>
    </source>
</evidence>
<dbReference type="GO" id="GO:1990904">
    <property type="term" value="C:ribonucleoprotein complex"/>
    <property type="evidence" value="ECO:0007669"/>
    <property type="project" value="UniProtKB-KW"/>
</dbReference>
<keyword evidence="4" id="KW-0808">Transferase</keyword>
<evidence type="ECO:0000256" key="12">
    <source>
        <dbReference type="ARBA" id="ARBA00071419"/>
    </source>
</evidence>
<evidence type="ECO:0000313" key="15">
    <source>
        <dbReference type="EMBL" id="EMG48715.1"/>
    </source>
</evidence>
<dbReference type="SUPFAM" id="SSF53335">
    <property type="entry name" value="S-adenosyl-L-methionine-dependent methyltransferases"/>
    <property type="match status" value="1"/>
</dbReference>
<dbReference type="PANTHER" id="PTHR18895:SF74">
    <property type="entry name" value="MTRF1L RELEASE FACTOR GLUTAMINE METHYLTRANSFERASE"/>
    <property type="match status" value="1"/>
</dbReference>
<dbReference type="InterPro" id="IPR025714">
    <property type="entry name" value="Methyltranfer_dom"/>
</dbReference>
<dbReference type="CDD" id="cd02440">
    <property type="entry name" value="AdoMet_MTases"/>
    <property type="match status" value="1"/>
</dbReference>
<reference evidence="15 16" key="1">
    <citation type="submission" date="2013-02" db="EMBL/GenBank/DDBJ databases">
        <title>Genome sequence of Candida maltosa Xu316, a potential industrial strain for xylitol and ethanol production.</title>
        <authorList>
            <person name="Yu J."/>
            <person name="Wang Q."/>
            <person name="Geng X."/>
            <person name="Bao W."/>
            <person name="He P."/>
            <person name="Cai J."/>
        </authorList>
    </citation>
    <scope>NUCLEOTIDE SEQUENCE [LARGE SCALE GENOMIC DNA]</scope>
    <source>
        <strain evidence="16">Xu316</strain>
    </source>
</reference>
<keyword evidence="10" id="KW-0687">Ribonucleoprotein</keyword>
<name>M3K0A7_CANMX</name>
<dbReference type="OMA" id="INHEFAN"/>
<dbReference type="GO" id="GO:0008276">
    <property type="term" value="F:protein methyltransferase activity"/>
    <property type="evidence" value="ECO:0007669"/>
    <property type="project" value="InterPro"/>
</dbReference>
<gene>
    <name evidence="15" type="ORF">G210_0669</name>
</gene>
<accession>M3K0A7</accession>
<evidence type="ECO:0000256" key="4">
    <source>
        <dbReference type="ARBA" id="ARBA00022679"/>
    </source>
</evidence>
<dbReference type="HOGENOM" id="CLU_026386_0_0_1"/>
<dbReference type="FunFam" id="3.10.290.10:FF:000025">
    <property type="entry name" value="30S ribosomal subunit S4"/>
    <property type="match status" value="1"/>
</dbReference>
<evidence type="ECO:0000256" key="10">
    <source>
        <dbReference type="ARBA" id="ARBA00023274"/>
    </source>
</evidence>
<evidence type="ECO:0000256" key="11">
    <source>
        <dbReference type="ARBA" id="ARBA00037226"/>
    </source>
</evidence>
<comment type="caution">
    <text evidence="15">The sequence shown here is derived from an EMBL/GenBank/DDBJ whole genome shotgun (WGS) entry which is preliminary data.</text>
</comment>
<dbReference type="Gene3D" id="3.10.290.10">
    <property type="entry name" value="RNA-binding S4 domain"/>
    <property type="match status" value="1"/>
</dbReference>
<dbReference type="CDD" id="cd00165">
    <property type="entry name" value="S4"/>
    <property type="match status" value="1"/>
</dbReference>
<dbReference type="InterPro" id="IPR050320">
    <property type="entry name" value="N5-glutamine_MTase"/>
</dbReference>
<keyword evidence="7 13" id="KW-0694">RNA-binding</keyword>